<feature type="domain" description="Type I restriction modification DNA specificity" evidence="5">
    <location>
        <begin position="21"/>
        <end position="175"/>
    </location>
</feature>
<accession>A0A098E7B5</accession>
<evidence type="ECO:0000256" key="2">
    <source>
        <dbReference type="ARBA" id="ARBA00022747"/>
    </source>
</evidence>
<sequence length="402" mass="45367">MRGYLIKMNKENSSELLEGWAELGDVCKIEKGTSITKATITRGDVPVIAGGRQPAYYHNVSNRDGRTITVSASGYAGFVNYFECPIFASDCITIKTKDENILATKFVFHFLKSRQEDIYKLQKGTAQQHVYGKDLVKIKIPVPLIEVQKEIVQEIEKQFTRLDAAVKSLKEVKNKLEVYRKSVLKAAFEGKLVPFGDSLKDKLISNYCKKVRQINPKKEGFSTFLYLDIASIDNKQNNVLSPKTISSENAPSRARQETFPGDIVYSTVRVYLMNLAVVPEVDDQKIISSTGFTVLRPSEELNNKFLLYYLLSDGVTNFLTAKQRGTSYPAIRDGDIFGLNIKVPKIDIQEEIVYEIESRFSVIDKLEETVDNALLKAEQLRKSILKSAFEGKLVKFNRGGEK</sequence>
<feature type="coiled-coil region" evidence="4">
    <location>
        <begin position="152"/>
        <end position="182"/>
    </location>
</feature>
<keyword evidence="2" id="KW-0680">Restriction system</keyword>
<protein>
    <recommendedName>
        <fullName evidence="5">Type I restriction modification DNA specificity domain-containing protein</fullName>
    </recommendedName>
</protein>
<dbReference type="Gene3D" id="3.90.220.20">
    <property type="entry name" value="DNA methylase specificity domains"/>
    <property type="match status" value="2"/>
</dbReference>
<dbReference type="GO" id="GO:0009307">
    <property type="term" value="P:DNA restriction-modification system"/>
    <property type="evidence" value="ECO:0007669"/>
    <property type="project" value="UniProtKB-KW"/>
</dbReference>
<keyword evidence="3" id="KW-0238">DNA-binding</keyword>
<dbReference type="InterPro" id="IPR000055">
    <property type="entry name" value="Restrct_endonuc_typeI_TRD"/>
</dbReference>
<gene>
    <name evidence="6" type="ORF">MSIBF_A1420010</name>
</gene>
<dbReference type="PANTHER" id="PTHR43140:SF1">
    <property type="entry name" value="TYPE I RESTRICTION ENZYME ECOKI SPECIFICITY SUBUNIT"/>
    <property type="match status" value="1"/>
</dbReference>
<dbReference type="GO" id="GO:0003677">
    <property type="term" value="F:DNA binding"/>
    <property type="evidence" value="ECO:0007669"/>
    <property type="project" value="UniProtKB-KW"/>
</dbReference>
<dbReference type="SUPFAM" id="SSF116734">
    <property type="entry name" value="DNA methylase specificity domain"/>
    <property type="match status" value="2"/>
</dbReference>
<evidence type="ECO:0000259" key="5">
    <source>
        <dbReference type="Pfam" id="PF01420"/>
    </source>
</evidence>
<dbReference type="InterPro" id="IPR051212">
    <property type="entry name" value="Type-I_RE_S_subunit"/>
</dbReference>
<evidence type="ECO:0000256" key="4">
    <source>
        <dbReference type="SAM" id="Coils"/>
    </source>
</evidence>
<keyword evidence="4" id="KW-0175">Coiled coil</keyword>
<feature type="domain" description="Type I restriction modification DNA specificity" evidence="5">
    <location>
        <begin position="237"/>
        <end position="371"/>
    </location>
</feature>
<evidence type="ECO:0000313" key="6">
    <source>
        <dbReference type="EMBL" id="CEG11399.1"/>
    </source>
</evidence>
<dbReference type="EMBL" id="CCXY01000049">
    <property type="protein sequence ID" value="CEG11399.1"/>
    <property type="molecule type" value="Genomic_DNA"/>
</dbReference>
<evidence type="ECO:0000256" key="3">
    <source>
        <dbReference type="ARBA" id="ARBA00023125"/>
    </source>
</evidence>
<reference evidence="6" key="1">
    <citation type="submission" date="2014-09" db="EMBL/GenBank/DDBJ databases">
        <authorList>
            <person name="Probst J Alexander"/>
        </authorList>
    </citation>
    <scope>NUCLEOTIDE SEQUENCE</scope>
</reference>
<organism evidence="6">
    <name type="scientific">groundwater metagenome</name>
    <dbReference type="NCBI Taxonomy" id="717931"/>
    <lineage>
        <taxon>unclassified sequences</taxon>
        <taxon>metagenomes</taxon>
        <taxon>ecological metagenomes</taxon>
    </lineage>
</organism>
<dbReference type="InterPro" id="IPR044946">
    <property type="entry name" value="Restrct_endonuc_typeI_TRD_sf"/>
</dbReference>
<dbReference type="Pfam" id="PF01420">
    <property type="entry name" value="Methylase_S"/>
    <property type="match status" value="2"/>
</dbReference>
<name>A0A098E7B5_9ZZZZ</name>
<proteinExistence type="inferred from homology"/>
<dbReference type="AlphaFoldDB" id="A0A098E7B5"/>
<comment type="similarity">
    <text evidence="1">Belongs to the type-I restriction system S methylase family.</text>
</comment>
<evidence type="ECO:0000256" key="1">
    <source>
        <dbReference type="ARBA" id="ARBA00010923"/>
    </source>
</evidence>
<dbReference type="CDD" id="cd17291">
    <property type="entry name" value="RMtype1_S_MgeORF438P-TRD-CR_like"/>
    <property type="match status" value="1"/>
</dbReference>
<dbReference type="PANTHER" id="PTHR43140">
    <property type="entry name" value="TYPE-1 RESTRICTION ENZYME ECOKI SPECIFICITY PROTEIN"/>
    <property type="match status" value="1"/>
</dbReference>